<feature type="coiled-coil region" evidence="1">
    <location>
        <begin position="229"/>
        <end position="284"/>
    </location>
</feature>
<feature type="coiled-coil region" evidence="1">
    <location>
        <begin position="328"/>
        <end position="369"/>
    </location>
</feature>
<evidence type="ECO:0000313" key="4">
    <source>
        <dbReference type="Proteomes" id="UP000002296"/>
    </source>
</evidence>
<feature type="coiled-coil region" evidence="1">
    <location>
        <begin position="466"/>
        <end position="528"/>
    </location>
</feature>
<dbReference type="OMA" id="HETIEQQ"/>
<feature type="non-terminal residue" evidence="3">
    <location>
        <position position="529"/>
    </location>
</feature>
<feature type="region of interest" description="Disordered" evidence="2">
    <location>
        <begin position="390"/>
        <end position="437"/>
    </location>
</feature>
<accession>Q4CXT2</accession>
<evidence type="ECO:0000313" key="3">
    <source>
        <dbReference type="EMBL" id="EAN85083.1"/>
    </source>
</evidence>
<name>Q4CXT2_TRYCC</name>
<sequence length="529" mass="59780">MDERLRKLRLERGQALLESCRMRDFDRSPEETARLKQRGRLLYEERLRAEEKGSPCVEMRYHSEAVIDLCSIPVKEGQAATEKTHGLSYVLPQPVELLSESRRDGDNISTSHDCTTAIIDYSILDSVREQHIRDVRQIEILTKESHLLQETIEKQQEALTKLAAELAQRDAQIQCNLKNDARKLIPPDEKEMGVRYDGGSDHMQEMDPAMRPRAQDNCRSPHLKTFEDLHDAESLVARKQVEIQELQLKLQEKILYCDKLGEENKNLNKNNQKLQEEVAALLKKVCMIQEELINTTEQENYSQKTVIYLEHKIQMKSEYKPYTPVPESTHMEEELERLARQCADAEATMHRMEAEMAAENAKLKEELCRMQQSHEEERQAAGAAMHRMEAGMRSQQQTQLAGPPRRAAASSTNPFASMGAPSKEPGSFPDQGDDGDDVFGVGTEQHRTATGDAVSGDGQAEPEGLVTELRGRLAELEAALSSATLARDSAVGEVERLARQCADAEATMHRMEAEMAAENAKLKEELCRM</sequence>
<dbReference type="PaxDb" id="353153-Q4CXT2"/>
<organism evidence="3 4">
    <name type="scientific">Trypanosoma cruzi (strain CL Brener)</name>
    <dbReference type="NCBI Taxonomy" id="353153"/>
    <lineage>
        <taxon>Eukaryota</taxon>
        <taxon>Discoba</taxon>
        <taxon>Euglenozoa</taxon>
        <taxon>Kinetoplastea</taxon>
        <taxon>Metakinetoplastina</taxon>
        <taxon>Trypanosomatida</taxon>
        <taxon>Trypanosomatidae</taxon>
        <taxon>Trypanosoma</taxon>
        <taxon>Schizotrypanum</taxon>
    </lineage>
</organism>
<dbReference type="RefSeq" id="XP_806934.1">
    <property type="nucleotide sequence ID" value="XM_801841.1"/>
</dbReference>
<keyword evidence="1" id="KW-0175">Coiled coil</keyword>
<dbReference type="AlphaFoldDB" id="Q4CXT2"/>
<comment type="caution">
    <text evidence="3">The sequence shown here is derived from an EMBL/GenBank/DDBJ whole genome shotgun (WGS) entry which is preliminary data.</text>
</comment>
<dbReference type="KEGG" id="tcr:504133.15"/>
<gene>
    <name evidence="3" type="ORF">Tc00.1047053504133.15</name>
</gene>
<dbReference type="SMR" id="Q4CXT2"/>
<dbReference type="Proteomes" id="UP000002296">
    <property type="component" value="Unassembled WGS sequence"/>
</dbReference>
<protein>
    <submittedName>
        <fullName evidence="3">Uncharacterized protein</fullName>
    </submittedName>
</protein>
<dbReference type="GeneID" id="3537072"/>
<dbReference type="EMBL" id="AAHK01001510">
    <property type="protein sequence ID" value="EAN85083.1"/>
    <property type="molecule type" value="Genomic_DNA"/>
</dbReference>
<feature type="coiled-coil region" evidence="1">
    <location>
        <begin position="138"/>
        <end position="172"/>
    </location>
</feature>
<dbReference type="InParanoid" id="Q4CXT2"/>
<reference evidence="3 4" key="1">
    <citation type="journal article" date="2005" name="Science">
        <title>The genome sequence of Trypanosoma cruzi, etiologic agent of Chagas disease.</title>
        <authorList>
            <person name="El-Sayed N.M."/>
            <person name="Myler P.J."/>
            <person name="Bartholomeu D.C."/>
            <person name="Nilsson D."/>
            <person name="Aggarwal G."/>
            <person name="Tran A.N."/>
            <person name="Ghedin E."/>
            <person name="Worthey E.A."/>
            <person name="Delcher A.L."/>
            <person name="Blandin G."/>
            <person name="Westenberger S.J."/>
            <person name="Caler E."/>
            <person name="Cerqueira G.C."/>
            <person name="Branche C."/>
            <person name="Haas B."/>
            <person name="Anupama A."/>
            <person name="Arner E."/>
            <person name="Aslund L."/>
            <person name="Attipoe P."/>
            <person name="Bontempi E."/>
            <person name="Bringaud F."/>
            <person name="Burton P."/>
            <person name="Cadag E."/>
            <person name="Campbell D.A."/>
            <person name="Carrington M."/>
            <person name="Crabtree J."/>
            <person name="Darban H."/>
            <person name="da Silveira J.F."/>
            <person name="de Jong P."/>
            <person name="Edwards K."/>
            <person name="Englund P.T."/>
            <person name="Fazelina G."/>
            <person name="Feldblyum T."/>
            <person name="Ferella M."/>
            <person name="Frasch A.C."/>
            <person name="Gull K."/>
            <person name="Horn D."/>
            <person name="Hou L."/>
            <person name="Huang Y."/>
            <person name="Kindlund E."/>
            <person name="Klingbeil M."/>
            <person name="Kluge S."/>
            <person name="Koo H."/>
            <person name="Lacerda D."/>
            <person name="Levin M.J."/>
            <person name="Lorenzi H."/>
            <person name="Louie T."/>
            <person name="Machado C.R."/>
            <person name="McCulloch R."/>
            <person name="McKenna A."/>
            <person name="Mizuno Y."/>
            <person name="Mottram J.C."/>
            <person name="Nelson S."/>
            <person name="Ochaya S."/>
            <person name="Osoegawa K."/>
            <person name="Pai G."/>
            <person name="Parsons M."/>
            <person name="Pentony M."/>
            <person name="Pettersson U."/>
            <person name="Pop M."/>
            <person name="Ramirez J.L."/>
            <person name="Rinta J."/>
            <person name="Robertson L."/>
            <person name="Salzberg S.L."/>
            <person name="Sanchez D.O."/>
            <person name="Seyler A."/>
            <person name="Sharma R."/>
            <person name="Shetty J."/>
            <person name="Simpson A.J."/>
            <person name="Sisk E."/>
            <person name="Tammi M.T."/>
            <person name="Tarleton R."/>
            <person name="Teixeira S."/>
            <person name="Van Aken S."/>
            <person name="Vogt C."/>
            <person name="Ward P.N."/>
            <person name="Wickstead B."/>
            <person name="Wortman J."/>
            <person name="White O."/>
            <person name="Fraser C.M."/>
            <person name="Stuart K.D."/>
            <person name="Andersson B."/>
        </authorList>
    </citation>
    <scope>NUCLEOTIDE SEQUENCE [LARGE SCALE GENOMIC DNA]</scope>
    <source>
        <strain evidence="3 4">CL Brener</strain>
    </source>
</reference>
<evidence type="ECO:0000256" key="2">
    <source>
        <dbReference type="SAM" id="MobiDB-lite"/>
    </source>
</evidence>
<proteinExistence type="predicted"/>
<evidence type="ECO:0000256" key="1">
    <source>
        <dbReference type="SAM" id="Coils"/>
    </source>
</evidence>
<keyword evidence="4" id="KW-1185">Reference proteome</keyword>